<name>M2PH68_9PSEU</name>
<evidence type="ECO:0000313" key="2">
    <source>
        <dbReference type="EMBL" id="EMD23758.1"/>
    </source>
</evidence>
<organism evidence="2 3">
    <name type="scientific">Amycolatopsis azurea DSM 43854</name>
    <dbReference type="NCBI Taxonomy" id="1238180"/>
    <lineage>
        <taxon>Bacteria</taxon>
        <taxon>Bacillati</taxon>
        <taxon>Actinomycetota</taxon>
        <taxon>Actinomycetes</taxon>
        <taxon>Pseudonocardiales</taxon>
        <taxon>Pseudonocardiaceae</taxon>
        <taxon>Amycolatopsis</taxon>
    </lineage>
</organism>
<evidence type="ECO:0000256" key="1">
    <source>
        <dbReference type="SAM" id="MobiDB-lite"/>
    </source>
</evidence>
<accession>M2PH68</accession>
<dbReference type="PATRIC" id="fig|1238180.3.peg.6498"/>
<comment type="caution">
    <text evidence="2">The sequence shown here is derived from an EMBL/GenBank/DDBJ whole genome shotgun (WGS) entry which is preliminary data.</text>
</comment>
<reference evidence="2 3" key="1">
    <citation type="submission" date="2012-10" db="EMBL/GenBank/DDBJ databases">
        <title>Genome assembly of Amycolatopsis azurea DSM 43854.</title>
        <authorList>
            <person name="Khatri I."/>
            <person name="Kaur I."/>
            <person name="Subramanian S."/>
            <person name="Mayilraj S."/>
        </authorList>
    </citation>
    <scope>NUCLEOTIDE SEQUENCE [LARGE SCALE GENOMIC DNA]</scope>
    <source>
        <strain evidence="2 3">DSM 43854</strain>
    </source>
</reference>
<evidence type="ECO:0000313" key="3">
    <source>
        <dbReference type="Proteomes" id="UP000014137"/>
    </source>
</evidence>
<dbReference type="EMBL" id="ANMG01000066">
    <property type="protein sequence ID" value="EMD23758.1"/>
    <property type="molecule type" value="Genomic_DNA"/>
</dbReference>
<proteinExistence type="predicted"/>
<sequence length="61" mass="6579">MTLALSRGQRGTRRLIGVLDVPELGQRLDGHGDIVGTRGREPISQVGGDLTHCSRSVEKVQ</sequence>
<protein>
    <submittedName>
        <fullName evidence="2">Uncharacterized protein</fullName>
    </submittedName>
</protein>
<dbReference type="AlphaFoldDB" id="M2PH68"/>
<feature type="region of interest" description="Disordered" evidence="1">
    <location>
        <begin position="32"/>
        <end position="61"/>
    </location>
</feature>
<dbReference type="Proteomes" id="UP000014137">
    <property type="component" value="Unassembled WGS sequence"/>
</dbReference>
<gene>
    <name evidence="2" type="ORF">C791_6745</name>
</gene>